<evidence type="ECO:0000256" key="6">
    <source>
        <dbReference type="RuleBase" id="RU003915"/>
    </source>
</evidence>
<name>A0A2S6I3S8_9BACT</name>
<dbReference type="Gene3D" id="3.10.50.40">
    <property type="match status" value="1"/>
</dbReference>
<evidence type="ECO:0000256" key="2">
    <source>
        <dbReference type="ARBA" id="ARBA00006577"/>
    </source>
</evidence>
<feature type="domain" description="PPIase FKBP-type" evidence="7">
    <location>
        <begin position="70"/>
        <end position="153"/>
    </location>
</feature>
<dbReference type="SUPFAM" id="SSF54534">
    <property type="entry name" value="FKBP-like"/>
    <property type="match status" value="1"/>
</dbReference>
<evidence type="ECO:0000256" key="5">
    <source>
        <dbReference type="PROSITE-ProRule" id="PRU00277"/>
    </source>
</evidence>
<gene>
    <name evidence="8" type="ORF">CLV84_2612</name>
</gene>
<evidence type="ECO:0000259" key="7">
    <source>
        <dbReference type="PROSITE" id="PS50059"/>
    </source>
</evidence>
<dbReference type="PANTHER" id="PTHR43811">
    <property type="entry name" value="FKBP-TYPE PEPTIDYL-PROLYL CIS-TRANS ISOMERASE FKPA"/>
    <property type="match status" value="1"/>
</dbReference>
<keyword evidence="3 5" id="KW-0697">Rotamase</keyword>
<reference evidence="8 9" key="1">
    <citation type="submission" date="2018-02" db="EMBL/GenBank/DDBJ databases">
        <title>Genomic Encyclopedia of Archaeal and Bacterial Type Strains, Phase II (KMG-II): from individual species to whole genera.</title>
        <authorList>
            <person name="Goeker M."/>
        </authorList>
    </citation>
    <scope>NUCLEOTIDE SEQUENCE [LARGE SCALE GENOMIC DNA]</scope>
    <source>
        <strain evidence="8 9">DSM 29526</strain>
    </source>
</reference>
<dbReference type="EC" id="5.2.1.8" evidence="6"/>
<dbReference type="GO" id="GO:0003755">
    <property type="term" value="F:peptidyl-prolyl cis-trans isomerase activity"/>
    <property type="evidence" value="ECO:0007669"/>
    <property type="project" value="UniProtKB-UniRule"/>
</dbReference>
<proteinExistence type="inferred from homology"/>
<sequence length="153" mass="16596">MLRLFLWLAFVGGAFILVGCSEDDCIGSDQDIDEYIISNSADLQNLIETEQGVYYIIDEPGDTTSRPTLSSAITVNYVGTTTERDTFDQTSGTPVTFILDELIEGWRIGIPQIGAGGSIRLFVPANRGYGANQAANLCANSALIFDIDLISFQ</sequence>
<comment type="catalytic activity">
    <reaction evidence="1 5 6">
        <text>[protein]-peptidylproline (omega=180) = [protein]-peptidylproline (omega=0)</text>
        <dbReference type="Rhea" id="RHEA:16237"/>
        <dbReference type="Rhea" id="RHEA-COMP:10747"/>
        <dbReference type="Rhea" id="RHEA-COMP:10748"/>
        <dbReference type="ChEBI" id="CHEBI:83833"/>
        <dbReference type="ChEBI" id="CHEBI:83834"/>
        <dbReference type="EC" id="5.2.1.8"/>
    </reaction>
</comment>
<evidence type="ECO:0000256" key="3">
    <source>
        <dbReference type="ARBA" id="ARBA00023110"/>
    </source>
</evidence>
<keyword evidence="4 5" id="KW-0413">Isomerase</keyword>
<dbReference type="Pfam" id="PF00254">
    <property type="entry name" value="FKBP_C"/>
    <property type="match status" value="1"/>
</dbReference>
<comment type="similarity">
    <text evidence="2 6">Belongs to the FKBP-type PPIase family.</text>
</comment>
<evidence type="ECO:0000313" key="8">
    <source>
        <dbReference type="EMBL" id="PPK85709.1"/>
    </source>
</evidence>
<keyword evidence="9" id="KW-1185">Reference proteome</keyword>
<evidence type="ECO:0000313" key="9">
    <source>
        <dbReference type="Proteomes" id="UP000237662"/>
    </source>
</evidence>
<dbReference type="AlphaFoldDB" id="A0A2S6I3S8"/>
<dbReference type="EMBL" id="PTJC01000006">
    <property type="protein sequence ID" value="PPK85709.1"/>
    <property type="molecule type" value="Genomic_DNA"/>
</dbReference>
<dbReference type="InterPro" id="IPR046357">
    <property type="entry name" value="PPIase_dom_sf"/>
</dbReference>
<protein>
    <recommendedName>
        <fullName evidence="6">Peptidyl-prolyl cis-trans isomerase</fullName>
        <ecNumber evidence="6">5.2.1.8</ecNumber>
    </recommendedName>
</protein>
<dbReference type="PROSITE" id="PS50059">
    <property type="entry name" value="FKBP_PPIASE"/>
    <property type="match status" value="1"/>
</dbReference>
<dbReference type="Proteomes" id="UP000237662">
    <property type="component" value="Unassembled WGS sequence"/>
</dbReference>
<dbReference type="PROSITE" id="PS51257">
    <property type="entry name" value="PROKAR_LIPOPROTEIN"/>
    <property type="match status" value="1"/>
</dbReference>
<organism evidence="8 9">
    <name type="scientific">Neolewinella xylanilytica</name>
    <dbReference type="NCBI Taxonomy" id="1514080"/>
    <lineage>
        <taxon>Bacteria</taxon>
        <taxon>Pseudomonadati</taxon>
        <taxon>Bacteroidota</taxon>
        <taxon>Saprospiria</taxon>
        <taxon>Saprospirales</taxon>
        <taxon>Lewinellaceae</taxon>
        <taxon>Neolewinella</taxon>
    </lineage>
</organism>
<evidence type="ECO:0000256" key="4">
    <source>
        <dbReference type="ARBA" id="ARBA00023235"/>
    </source>
</evidence>
<dbReference type="InterPro" id="IPR001179">
    <property type="entry name" value="PPIase_FKBP_dom"/>
</dbReference>
<evidence type="ECO:0000256" key="1">
    <source>
        <dbReference type="ARBA" id="ARBA00000971"/>
    </source>
</evidence>
<accession>A0A2S6I3S8</accession>
<dbReference type="PANTHER" id="PTHR43811:SF19">
    <property type="entry name" value="39 KDA FK506-BINDING NUCLEAR PROTEIN"/>
    <property type="match status" value="1"/>
</dbReference>
<comment type="caution">
    <text evidence="8">The sequence shown here is derived from an EMBL/GenBank/DDBJ whole genome shotgun (WGS) entry which is preliminary data.</text>
</comment>